<feature type="region of interest" description="Disordered" evidence="1">
    <location>
        <begin position="220"/>
        <end position="334"/>
    </location>
</feature>
<protein>
    <submittedName>
        <fullName evidence="3">Putative vegetative cell wall protein gp1</fullName>
    </submittedName>
</protein>
<evidence type="ECO:0000313" key="3">
    <source>
        <dbReference type="EMBL" id="MXU98409.1"/>
    </source>
</evidence>
<organism evidence="3">
    <name type="scientific">Ixodes ricinus</name>
    <name type="common">Common tick</name>
    <name type="synonym">Acarus ricinus</name>
    <dbReference type="NCBI Taxonomy" id="34613"/>
    <lineage>
        <taxon>Eukaryota</taxon>
        <taxon>Metazoa</taxon>
        <taxon>Ecdysozoa</taxon>
        <taxon>Arthropoda</taxon>
        <taxon>Chelicerata</taxon>
        <taxon>Arachnida</taxon>
        <taxon>Acari</taxon>
        <taxon>Parasitiformes</taxon>
        <taxon>Ixodida</taxon>
        <taxon>Ixodoidea</taxon>
        <taxon>Ixodidae</taxon>
        <taxon>Ixodinae</taxon>
        <taxon>Ixodes</taxon>
    </lineage>
</organism>
<evidence type="ECO:0000256" key="2">
    <source>
        <dbReference type="SAM" id="SignalP"/>
    </source>
</evidence>
<dbReference type="AlphaFoldDB" id="A0A6B0V8E0"/>
<reference evidence="3" key="1">
    <citation type="submission" date="2019-12" db="EMBL/GenBank/DDBJ databases">
        <title>An insight into the sialome of adult female Ixodes ricinus ticks feeding for 6 days.</title>
        <authorList>
            <person name="Perner J."/>
            <person name="Ribeiro J.M.C."/>
        </authorList>
    </citation>
    <scope>NUCLEOTIDE SEQUENCE</scope>
    <source>
        <strain evidence="3">Semi-engorged</strain>
        <tissue evidence="3">Salivary glands</tissue>
    </source>
</reference>
<evidence type="ECO:0000256" key="1">
    <source>
        <dbReference type="SAM" id="MobiDB-lite"/>
    </source>
</evidence>
<name>A0A6B0V8E0_IXORI</name>
<feature type="compositionally biased region" description="Pro residues" evidence="1">
    <location>
        <begin position="297"/>
        <end position="307"/>
    </location>
</feature>
<feature type="chain" id="PRO_5025422870" evidence="2">
    <location>
        <begin position="22"/>
        <end position="334"/>
    </location>
</feature>
<feature type="signal peptide" evidence="2">
    <location>
        <begin position="1"/>
        <end position="21"/>
    </location>
</feature>
<feature type="compositionally biased region" description="Low complexity" evidence="1">
    <location>
        <begin position="285"/>
        <end position="296"/>
    </location>
</feature>
<sequence>MDTLRWRLCLWLWFMYAGVECWPKLRLLSRNEDDGPRTLTIGYIVDDSLASLDEWTIKNWIELITTYTELELYNWFYFHIKLRSRIIYSEEVPLLMSWMKPNKNTPFIYLDGAINTLTSYIMNKKHPDVICLVTNYTISDGDMVTKAHGYYVQKTLCEEGVSVLLAYSPVYEGYAGRMLADMIMNSADPEKVPNLHFRKNGYREEMKEYLRNCKGSLDLEEPDIYQPETPPPTIPSSKTEEPAPPEEVSVPTPGTTKAPEESIPEPPSLPRPPPQPQPEPPVNPSPTTTTTAEPQQPEVPPKVPPKVPPEEPKESSSTEPVTTTTTETPVADYC</sequence>
<dbReference type="EMBL" id="GIFC01016326">
    <property type="protein sequence ID" value="MXU98409.1"/>
    <property type="molecule type" value="Transcribed_RNA"/>
</dbReference>
<feature type="compositionally biased region" description="Pro residues" evidence="1">
    <location>
        <begin position="264"/>
        <end position="284"/>
    </location>
</feature>
<accession>A0A6B0V8E0</accession>
<proteinExistence type="predicted"/>
<keyword evidence="2" id="KW-0732">Signal</keyword>
<feature type="compositionally biased region" description="Low complexity" evidence="1">
    <location>
        <begin position="317"/>
        <end position="334"/>
    </location>
</feature>